<dbReference type="SUPFAM" id="SSF51735">
    <property type="entry name" value="NAD(P)-binding Rossmann-fold domains"/>
    <property type="match status" value="1"/>
</dbReference>
<dbReference type="GO" id="GO:0005737">
    <property type="term" value="C:cytoplasm"/>
    <property type="evidence" value="ECO:0007669"/>
    <property type="project" value="TreeGrafter"/>
</dbReference>
<feature type="domain" description="NAD-dependent epimerase/dehydratase" evidence="1">
    <location>
        <begin position="4"/>
        <end position="233"/>
    </location>
</feature>
<sequence>MKTVFITGATGYIGGDVLSQLIAKYPDFTYRVLVRGTEKAGQVKARYPSVEIVYGSLDDIPVLETESANADIIIHTADSADHVQSAEAIRAGILKGHTADRPVYWLHTSGAGIFSYLDTDEGTYGIQREKIYNYLDGIQDILTIPDHAFHRAVDKIALEAGEDYPHIVKTAIVSPTTVYGRGRGACSQRSRQVYELATRTLEQQNAPIIGEGKSIGCSIHIKDLTNLYGLLFDAALSNSSNLWGGEAYYLAEDGEHCWGDLAREIAEIATRKGYIPAAGFEAASWGLNARCRAYRARKPLGWTPKAPKLENDFPDIVDEEWKRLQSGTA</sequence>
<dbReference type="OrthoDB" id="2130169at2759"/>
<evidence type="ECO:0000313" key="2">
    <source>
        <dbReference type="EMBL" id="KAE8153197.1"/>
    </source>
</evidence>
<reference evidence="2 3" key="1">
    <citation type="submission" date="2019-04" db="EMBL/GenBank/DDBJ databases">
        <title>Friends and foes A comparative genomics study of 23 Aspergillus species from section Flavi.</title>
        <authorList>
            <consortium name="DOE Joint Genome Institute"/>
            <person name="Kjaerbolling I."/>
            <person name="Vesth T."/>
            <person name="Frisvad J.C."/>
            <person name="Nybo J.L."/>
            <person name="Theobald S."/>
            <person name="Kildgaard S."/>
            <person name="Isbrandt T."/>
            <person name="Kuo A."/>
            <person name="Sato A."/>
            <person name="Lyhne E.K."/>
            <person name="Kogle M.E."/>
            <person name="Wiebenga A."/>
            <person name="Kun R.S."/>
            <person name="Lubbers R.J."/>
            <person name="Makela M.R."/>
            <person name="Barry K."/>
            <person name="Chovatia M."/>
            <person name="Clum A."/>
            <person name="Daum C."/>
            <person name="Haridas S."/>
            <person name="He G."/>
            <person name="LaButti K."/>
            <person name="Lipzen A."/>
            <person name="Mondo S."/>
            <person name="Riley R."/>
            <person name="Salamov A."/>
            <person name="Simmons B.A."/>
            <person name="Magnuson J.K."/>
            <person name="Henrissat B."/>
            <person name="Mortensen U.H."/>
            <person name="Larsen T.O."/>
            <person name="Devries R.P."/>
            <person name="Grigoriev I.V."/>
            <person name="Machida M."/>
            <person name="Baker S.E."/>
            <person name="Andersen M.R."/>
        </authorList>
    </citation>
    <scope>NUCLEOTIDE SEQUENCE [LARGE SCALE GENOMIC DNA]</scope>
    <source>
        <strain evidence="2 3">IBT 18842</strain>
    </source>
</reference>
<dbReference type="AlphaFoldDB" id="A0A5N6U3I7"/>
<evidence type="ECO:0000259" key="1">
    <source>
        <dbReference type="Pfam" id="PF01370"/>
    </source>
</evidence>
<keyword evidence="3" id="KW-1185">Reference proteome</keyword>
<dbReference type="InterPro" id="IPR036291">
    <property type="entry name" value="NAD(P)-bd_dom_sf"/>
</dbReference>
<dbReference type="InterPro" id="IPR051783">
    <property type="entry name" value="NAD(P)-dependent_oxidoreduct"/>
</dbReference>
<dbReference type="Proteomes" id="UP000325780">
    <property type="component" value="Unassembled WGS sequence"/>
</dbReference>
<name>A0A5N6U3I7_ASPAV</name>
<dbReference type="InterPro" id="IPR001509">
    <property type="entry name" value="Epimerase_deHydtase"/>
</dbReference>
<gene>
    <name evidence="2" type="ORF">BDV25DRAFT_137101</name>
</gene>
<dbReference type="Gene3D" id="3.40.50.720">
    <property type="entry name" value="NAD(P)-binding Rossmann-like Domain"/>
    <property type="match status" value="2"/>
</dbReference>
<proteinExistence type="predicted"/>
<evidence type="ECO:0000313" key="3">
    <source>
        <dbReference type="Proteomes" id="UP000325780"/>
    </source>
</evidence>
<dbReference type="EMBL" id="ML742042">
    <property type="protein sequence ID" value="KAE8153197.1"/>
    <property type="molecule type" value="Genomic_DNA"/>
</dbReference>
<organism evidence="2 3">
    <name type="scientific">Aspergillus avenaceus</name>
    <dbReference type="NCBI Taxonomy" id="36643"/>
    <lineage>
        <taxon>Eukaryota</taxon>
        <taxon>Fungi</taxon>
        <taxon>Dikarya</taxon>
        <taxon>Ascomycota</taxon>
        <taxon>Pezizomycotina</taxon>
        <taxon>Eurotiomycetes</taxon>
        <taxon>Eurotiomycetidae</taxon>
        <taxon>Eurotiales</taxon>
        <taxon>Aspergillaceae</taxon>
        <taxon>Aspergillus</taxon>
        <taxon>Aspergillus subgen. Circumdati</taxon>
    </lineage>
</organism>
<accession>A0A5N6U3I7</accession>
<dbReference type="Pfam" id="PF01370">
    <property type="entry name" value="Epimerase"/>
    <property type="match status" value="1"/>
</dbReference>
<dbReference type="GO" id="GO:0004029">
    <property type="term" value="F:aldehyde dehydrogenase (NAD+) activity"/>
    <property type="evidence" value="ECO:0007669"/>
    <property type="project" value="TreeGrafter"/>
</dbReference>
<dbReference type="PANTHER" id="PTHR48079:SF6">
    <property type="entry name" value="NAD(P)-BINDING DOMAIN-CONTAINING PROTEIN-RELATED"/>
    <property type="match status" value="1"/>
</dbReference>
<protein>
    <recommendedName>
        <fullName evidence="1">NAD-dependent epimerase/dehydratase domain-containing protein</fullName>
    </recommendedName>
</protein>
<dbReference type="PANTHER" id="PTHR48079">
    <property type="entry name" value="PROTEIN YEEZ"/>
    <property type="match status" value="1"/>
</dbReference>